<dbReference type="InterPro" id="IPR027324">
    <property type="entry name" value="MAP2/MAP4/Tau"/>
</dbReference>
<feature type="compositionally biased region" description="Polar residues" evidence="1">
    <location>
        <begin position="68"/>
        <end position="81"/>
    </location>
</feature>
<dbReference type="Proteomes" id="UP000001595">
    <property type="component" value="Chromosome 3"/>
</dbReference>
<dbReference type="GO" id="GO:0043005">
    <property type="term" value="C:neuron projection"/>
    <property type="evidence" value="ECO:0007669"/>
    <property type="project" value="TreeGrafter"/>
</dbReference>
<gene>
    <name evidence="3" type="primary">MAP4</name>
</gene>
<evidence type="ECO:0000256" key="1">
    <source>
        <dbReference type="SAM" id="MobiDB-lite"/>
    </source>
</evidence>
<name>A0A8I5TV42_PONAB</name>
<dbReference type="GO" id="GO:0008017">
    <property type="term" value="F:microtubule binding"/>
    <property type="evidence" value="ECO:0007669"/>
    <property type="project" value="InterPro"/>
</dbReference>
<feature type="region of interest" description="Disordered" evidence="1">
    <location>
        <begin position="57"/>
        <end position="91"/>
    </location>
</feature>
<dbReference type="PANTHER" id="PTHR11501">
    <property type="entry name" value="MICROTUBULE-ASSOCIATED PROTEIN"/>
    <property type="match status" value="1"/>
</dbReference>
<organism evidence="3 4">
    <name type="scientific">Pongo abelii</name>
    <name type="common">Sumatran orangutan</name>
    <name type="synonym">Pongo pygmaeus abelii</name>
    <dbReference type="NCBI Taxonomy" id="9601"/>
    <lineage>
        <taxon>Eukaryota</taxon>
        <taxon>Metazoa</taxon>
        <taxon>Chordata</taxon>
        <taxon>Craniata</taxon>
        <taxon>Vertebrata</taxon>
        <taxon>Euteleostomi</taxon>
        <taxon>Mammalia</taxon>
        <taxon>Eutheria</taxon>
        <taxon>Euarchontoglires</taxon>
        <taxon>Primates</taxon>
        <taxon>Haplorrhini</taxon>
        <taxon>Catarrhini</taxon>
        <taxon>Hominidae</taxon>
        <taxon>Pongo</taxon>
    </lineage>
</organism>
<evidence type="ECO:0000313" key="4">
    <source>
        <dbReference type="Proteomes" id="UP000001595"/>
    </source>
</evidence>
<keyword evidence="2" id="KW-0472">Membrane</keyword>
<dbReference type="PANTHER" id="PTHR11501:SF16">
    <property type="entry name" value="MICROTUBULE-ASSOCIATED PROTEIN 4"/>
    <property type="match status" value="1"/>
</dbReference>
<keyword evidence="2" id="KW-0812">Transmembrane</keyword>
<protein>
    <submittedName>
        <fullName evidence="3">Microtubule associated protein 4</fullName>
    </submittedName>
</protein>
<keyword evidence="2" id="KW-1133">Transmembrane helix</keyword>
<dbReference type="GO" id="GO:0000226">
    <property type="term" value="P:microtubule cytoskeleton organization"/>
    <property type="evidence" value="ECO:0007669"/>
    <property type="project" value="TreeGrafter"/>
</dbReference>
<reference evidence="3" key="2">
    <citation type="submission" date="2025-08" db="UniProtKB">
        <authorList>
            <consortium name="Ensembl"/>
        </authorList>
    </citation>
    <scope>IDENTIFICATION</scope>
</reference>
<accession>A0A8I5TV42</accession>
<sequence length="202" mass="22718">MADLSLADALTEPSPDIEGEIKRDFIATLEAEAFDDVVGETVGKTDYIPLLDVDEKTGNSESKKKPCSETSQIEDTPSSKPTLLANGGHGIEGSDTTGNPCSCLSYEWRSLGMTFRCVHSHFMIDIYLFFYFHLVMLIFSHNEMLYCHSGHIQVIQYLNGEAARLVRAALLKCDDFHMPSFSFSLSFFFLFWPNVEDVELCF</sequence>
<dbReference type="GeneTree" id="ENSGT00940000164123"/>
<keyword evidence="4" id="KW-1185">Reference proteome</keyword>
<feature type="compositionally biased region" description="Basic and acidic residues" evidence="1">
    <location>
        <begin position="57"/>
        <end position="67"/>
    </location>
</feature>
<feature type="transmembrane region" description="Helical" evidence="2">
    <location>
        <begin position="122"/>
        <end position="139"/>
    </location>
</feature>
<proteinExistence type="predicted"/>
<reference evidence="3 4" key="1">
    <citation type="submission" date="2008-02" db="EMBL/GenBank/DDBJ databases">
        <title>A 6x draft sequence assembly of the Pongo pygmaeus abelii genome.</title>
        <authorList>
            <person name="Wilson R.K."/>
            <person name="Mardis E."/>
        </authorList>
    </citation>
    <scope>NUCLEOTIDE SEQUENCE [LARGE SCALE GENOMIC DNA]</scope>
</reference>
<reference evidence="3" key="3">
    <citation type="submission" date="2025-09" db="UniProtKB">
        <authorList>
            <consortium name="Ensembl"/>
        </authorList>
    </citation>
    <scope>IDENTIFICATION</scope>
</reference>
<evidence type="ECO:0000313" key="3">
    <source>
        <dbReference type="Ensembl" id="ENSPPYP00000035751.1"/>
    </source>
</evidence>
<dbReference type="Ensembl" id="ENSPPYT00000050933.1">
    <property type="protein sequence ID" value="ENSPPYP00000035751.1"/>
    <property type="gene ID" value="ENSPPYG00000013913.3"/>
</dbReference>
<dbReference type="GO" id="GO:0031175">
    <property type="term" value="P:neuron projection development"/>
    <property type="evidence" value="ECO:0007669"/>
    <property type="project" value="TreeGrafter"/>
</dbReference>
<dbReference type="AlphaFoldDB" id="A0A8I5TV42"/>
<evidence type="ECO:0000256" key="2">
    <source>
        <dbReference type="SAM" id="Phobius"/>
    </source>
</evidence>